<gene>
    <name evidence="6" type="ORF">P43SY_005589</name>
</gene>
<dbReference type="EMBL" id="JAKCXM010000057">
    <property type="protein sequence ID" value="KAJ0404765.1"/>
    <property type="molecule type" value="Genomic_DNA"/>
</dbReference>
<name>A0AAD5QCR9_PYTIN</name>
<dbReference type="GO" id="GO:0046872">
    <property type="term" value="F:metal ion binding"/>
    <property type="evidence" value="ECO:0007669"/>
    <property type="project" value="UniProtKB-KW"/>
</dbReference>
<comment type="caution">
    <text evidence="6">The sequence shown here is derived from an EMBL/GenBank/DDBJ whole genome shotgun (WGS) entry which is preliminary data.</text>
</comment>
<keyword evidence="3" id="KW-0479">Metal-binding</keyword>
<dbReference type="GO" id="GO:0003676">
    <property type="term" value="F:nucleic acid binding"/>
    <property type="evidence" value="ECO:0007669"/>
    <property type="project" value="InterPro"/>
</dbReference>
<accession>A0AAD5QCR9</accession>
<dbReference type="InterPro" id="IPR044929">
    <property type="entry name" value="DNA/RNA_non-sp_Endonuclease_sf"/>
</dbReference>
<evidence type="ECO:0000259" key="4">
    <source>
        <dbReference type="SMART" id="SM00477"/>
    </source>
</evidence>
<reference evidence="6" key="1">
    <citation type="submission" date="2021-12" db="EMBL/GenBank/DDBJ databases">
        <title>Prjna785345.</title>
        <authorList>
            <person name="Rujirawat T."/>
            <person name="Krajaejun T."/>
        </authorList>
    </citation>
    <scope>NUCLEOTIDE SEQUENCE</scope>
    <source>
        <strain evidence="6">Pi057C3</strain>
    </source>
</reference>
<evidence type="ECO:0008006" key="8">
    <source>
        <dbReference type="Google" id="ProtNLM"/>
    </source>
</evidence>
<dbReference type="CDD" id="cd00091">
    <property type="entry name" value="NUC"/>
    <property type="match status" value="1"/>
</dbReference>
<comment type="similarity">
    <text evidence="1">Belongs to the DNA/RNA non-specific endonuclease family.</text>
</comment>
<proteinExistence type="inferred from homology"/>
<dbReference type="Proteomes" id="UP001209570">
    <property type="component" value="Unassembled WGS sequence"/>
</dbReference>
<evidence type="ECO:0000256" key="2">
    <source>
        <dbReference type="PIRSR" id="PIRSR640255-1"/>
    </source>
</evidence>
<dbReference type="PANTHER" id="PTHR13966">
    <property type="entry name" value="ENDONUCLEASE RELATED"/>
    <property type="match status" value="1"/>
</dbReference>
<dbReference type="Pfam" id="PF01223">
    <property type="entry name" value="Endonuclease_NS"/>
    <property type="match status" value="1"/>
</dbReference>
<dbReference type="GO" id="GO:0004521">
    <property type="term" value="F:RNA endonuclease activity"/>
    <property type="evidence" value="ECO:0007669"/>
    <property type="project" value="TreeGrafter"/>
</dbReference>
<feature type="binding site" evidence="3">
    <location>
        <position position="118"/>
    </location>
    <ligand>
        <name>Mg(2+)</name>
        <dbReference type="ChEBI" id="CHEBI:18420"/>
        <note>catalytic</note>
    </ligand>
</feature>
<dbReference type="InterPro" id="IPR044925">
    <property type="entry name" value="His-Me_finger_sf"/>
</dbReference>
<dbReference type="GO" id="GO:0005634">
    <property type="term" value="C:nucleus"/>
    <property type="evidence" value="ECO:0007669"/>
    <property type="project" value="TreeGrafter"/>
</dbReference>
<keyword evidence="7" id="KW-1185">Reference proteome</keyword>
<protein>
    <recommendedName>
        <fullName evidence="8">Endonuclease</fullName>
    </recommendedName>
</protein>
<dbReference type="Gene3D" id="3.40.570.10">
    <property type="entry name" value="Extracellular Endonuclease, subunit A"/>
    <property type="match status" value="1"/>
</dbReference>
<dbReference type="PANTHER" id="PTHR13966:SF5">
    <property type="entry name" value="ENDONUCLEASE G, MITOCHONDRIAL"/>
    <property type="match status" value="1"/>
</dbReference>
<feature type="domain" description="DNA/RNA non-specific endonuclease/pyrophosphatase/phosphodiesterase" evidence="5">
    <location>
        <begin position="20"/>
        <end position="234"/>
    </location>
</feature>
<sequence>MRSRALPWAYALAPSANVHVRSGYVVSYDYRTRNASWVLEYLTRDSLQVVDDTDRSKSNFTVDIMTPEPFRVHPNQFAKTGYDKGHLAPARDMTLSQKAMNESFLMTNISPQVGVGFNRGYWSRLEGFVRHLAFQFDGVYVVTGPLFLPKKNRKTGEFEVSYPVIGTPPDVIAVPTHFFKVLLARKRDGTFLSAGFILPNQVIPENKNLLDFLTPLDVIEKYSGLLFFDKLSHIPKRELCKETKCSLVAASFKKAVADNK</sequence>
<organism evidence="6 7">
    <name type="scientific">Pythium insidiosum</name>
    <name type="common">Pythiosis disease agent</name>
    <dbReference type="NCBI Taxonomy" id="114742"/>
    <lineage>
        <taxon>Eukaryota</taxon>
        <taxon>Sar</taxon>
        <taxon>Stramenopiles</taxon>
        <taxon>Oomycota</taxon>
        <taxon>Peronosporomycetes</taxon>
        <taxon>Pythiales</taxon>
        <taxon>Pythiaceae</taxon>
        <taxon>Pythium</taxon>
    </lineage>
</organism>
<dbReference type="InterPro" id="IPR040255">
    <property type="entry name" value="Non-specific_endonuclease"/>
</dbReference>
<evidence type="ECO:0000313" key="6">
    <source>
        <dbReference type="EMBL" id="KAJ0404765.1"/>
    </source>
</evidence>
<evidence type="ECO:0000256" key="3">
    <source>
        <dbReference type="PIRSR" id="PIRSR640255-2"/>
    </source>
</evidence>
<evidence type="ECO:0000313" key="7">
    <source>
        <dbReference type="Proteomes" id="UP001209570"/>
    </source>
</evidence>
<dbReference type="SMART" id="SM00892">
    <property type="entry name" value="Endonuclease_NS"/>
    <property type="match status" value="1"/>
</dbReference>
<dbReference type="InterPro" id="IPR020821">
    <property type="entry name" value="ENPP1-3/EXOG-like_nuc-like"/>
</dbReference>
<dbReference type="GO" id="GO:0005743">
    <property type="term" value="C:mitochondrial inner membrane"/>
    <property type="evidence" value="ECO:0007669"/>
    <property type="project" value="TreeGrafter"/>
</dbReference>
<feature type="active site" description="Proton acceptor" evidence="2">
    <location>
        <position position="86"/>
    </location>
</feature>
<dbReference type="InterPro" id="IPR001604">
    <property type="entry name" value="Endo_G_ENPP1-like_dom"/>
</dbReference>
<dbReference type="SUPFAM" id="SSF54060">
    <property type="entry name" value="His-Me finger endonucleases"/>
    <property type="match status" value="1"/>
</dbReference>
<dbReference type="SMART" id="SM00477">
    <property type="entry name" value="NUC"/>
    <property type="match status" value="1"/>
</dbReference>
<dbReference type="GO" id="GO:0000014">
    <property type="term" value="F:single-stranded DNA endodeoxyribonuclease activity"/>
    <property type="evidence" value="ECO:0007669"/>
    <property type="project" value="TreeGrafter"/>
</dbReference>
<evidence type="ECO:0000259" key="5">
    <source>
        <dbReference type="SMART" id="SM00892"/>
    </source>
</evidence>
<feature type="domain" description="ENPP1-3/EXOG-like endonuclease/phosphodiesterase" evidence="4">
    <location>
        <begin position="21"/>
        <end position="234"/>
    </location>
</feature>
<evidence type="ECO:0000256" key="1">
    <source>
        <dbReference type="ARBA" id="ARBA00010052"/>
    </source>
</evidence>
<dbReference type="AlphaFoldDB" id="A0AAD5QCR9"/>